<dbReference type="GeneID" id="95581933"/>
<proteinExistence type="predicted"/>
<dbReference type="RefSeq" id="WP_126794312.1">
    <property type="nucleotide sequence ID" value="NZ_CP060720.1"/>
</dbReference>
<evidence type="ECO:0000313" key="1">
    <source>
        <dbReference type="EMBL" id="RSU13603.1"/>
    </source>
</evidence>
<dbReference type="AlphaFoldDB" id="A0A430AZT2"/>
<organism evidence="1 2">
    <name type="scientific">Vagococcus carniphilus</name>
    <dbReference type="NCBI Taxonomy" id="218144"/>
    <lineage>
        <taxon>Bacteria</taxon>
        <taxon>Bacillati</taxon>
        <taxon>Bacillota</taxon>
        <taxon>Bacilli</taxon>
        <taxon>Lactobacillales</taxon>
        <taxon>Enterococcaceae</taxon>
        <taxon>Vagococcus</taxon>
    </lineage>
</organism>
<protein>
    <submittedName>
        <fullName evidence="1">Uncharacterized protein</fullName>
    </submittedName>
</protein>
<sequence>MTTDERILTCLENTLKKMDEISQQLSKIETSTDGLNQKQHQMEEHVVRLERITENNNIM</sequence>
<name>A0A430AZT2_9ENTE</name>
<dbReference type="EMBL" id="NGKB01000008">
    <property type="protein sequence ID" value="RSU13603.1"/>
    <property type="molecule type" value="Genomic_DNA"/>
</dbReference>
<comment type="caution">
    <text evidence="1">The sequence shown here is derived from an EMBL/GenBank/DDBJ whole genome shotgun (WGS) entry which is preliminary data.</text>
</comment>
<reference evidence="1 2" key="1">
    <citation type="submission" date="2017-05" db="EMBL/GenBank/DDBJ databases">
        <title>Vagococcus spp. assemblies.</title>
        <authorList>
            <person name="Gulvik C.A."/>
        </authorList>
    </citation>
    <scope>NUCLEOTIDE SEQUENCE [LARGE SCALE GENOMIC DNA]</scope>
    <source>
        <strain evidence="1 2">SS1714</strain>
    </source>
</reference>
<dbReference type="Proteomes" id="UP000288028">
    <property type="component" value="Unassembled WGS sequence"/>
</dbReference>
<gene>
    <name evidence="1" type="ORF">CBF28_08935</name>
</gene>
<evidence type="ECO:0000313" key="2">
    <source>
        <dbReference type="Proteomes" id="UP000288028"/>
    </source>
</evidence>
<keyword evidence="2" id="KW-1185">Reference proteome</keyword>
<dbReference type="OrthoDB" id="2186816at2"/>
<accession>A0A430AZT2</accession>